<sequence>MPLNINVNALASSIWSSRMPATISTFLLAGGPQETVAYAKVDAKGTHGLPPPRAPQLATCRHDAIRNLLVRSCAECTAVGSGKSGHRS</sequence>
<gene>
    <name evidence="1" type="ORF">UVI_02020870</name>
</gene>
<dbReference type="AlphaFoldDB" id="A0A1B5KZD4"/>
<evidence type="ECO:0000313" key="1">
    <source>
        <dbReference type="EMBL" id="GAO15499.1"/>
    </source>
</evidence>
<protein>
    <submittedName>
        <fullName evidence="1">Uncharacterized protein</fullName>
    </submittedName>
</protein>
<name>A0A1B5KZD4_USTVR</name>
<dbReference type="Proteomes" id="UP000054053">
    <property type="component" value="Unassembled WGS sequence"/>
</dbReference>
<evidence type="ECO:0000313" key="2">
    <source>
        <dbReference type="Proteomes" id="UP000054053"/>
    </source>
</evidence>
<proteinExistence type="predicted"/>
<dbReference type="EMBL" id="BBTG02000008">
    <property type="protein sequence ID" value="GAO15499.1"/>
    <property type="molecule type" value="Genomic_DNA"/>
</dbReference>
<organism evidence="1 2">
    <name type="scientific">Ustilaginoidea virens</name>
    <name type="common">Rice false smut fungus</name>
    <name type="synonym">Villosiclava virens</name>
    <dbReference type="NCBI Taxonomy" id="1159556"/>
    <lineage>
        <taxon>Eukaryota</taxon>
        <taxon>Fungi</taxon>
        <taxon>Dikarya</taxon>
        <taxon>Ascomycota</taxon>
        <taxon>Pezizomycotina</taxon>
        <taxon>Sordariomycetes</taxon>
        <taxon>Hypocreomycetidae</taxon>
        <taxon>Hypocreales</taxon>
        <taxon>Clavicipitaceae</taxon>
        <taxon>Ustilaginoidea</taxon>
    </lineage>
</organism>
<reference evidence="2" key="1">
    <citation type="journal article" date="2016" name="Genome Announc.">
        <title>Genome sequence of Ustilaginoidea virens IPU010, a rice pathogenic fungus causing false smut.</title>
        <authorList>
            <person name="Kumagai T."/>
            <person name="Ishii T."/>
            <person name="Terai G."/>
            <person name="Umemura M."/>
            <person name="Machida M."/>
            <person name="Asai K."/>
        </authorList>
    </citation>
    <scope>NUCLEOTIDE SEQUENCE [LARGE SCALE GENOMIC DNA]</scope>
    <source>
        <strain evidence="2">IPU010</strain>
    </source>
</reference>
<comment type="caution">
    <text evidence="1">The sequence shown here is derived from an EMBL/GenBank/DDBJ whole genome shotgun (WGS) entry which is preliminary data.</text>
</comment>
<accession>A0A1B5KZD4</accession>